<dbReference type="AlphaFoldDB" id="A0A4Z0H1E2"/>
<proteinExistence type="predicted"/>
<dbReference type="InterPro" id="IPR036388">
    <property type="entry name" value="WH-like_DNA-bd_sf"/>
</dbReference>
<dbReference type="Gene3D" id="1.20.120.530">
    <property type="entry name" value="GntR ligand-binding domain-like"/>
    <property type="match status" value="1"/>
</dbReference>
<dbReference type="SMART" id="SM00895">
    <property type="entry name" value="FCD"/>
    <property type="match status" value="1"/>
</dbReference>
<evidence type="ECO:0000256" key="1">
    <source>
        <dbReference type="ARBA" id="ARBA00023015"/>
    </source>
</evidence>
<dbReference type="OrthoDB" id="574518at2"/>
<dbReference type="PANTHER" id="PTHR43537:SF53">
    <property type="entry name" value="HTH-TYPE TRANSCRIPTIONAL REPRESSOR NANR"/>
    <property type="match status" value="1"/>
</dbReference>
<keyword evidence="6" id="KW-1185">Reference proteome</keyword>
<accession>A0A4Z0H1E2</accession>
<gene>
    <name evidence="5" type="ORF">E4663_02740</name>
</gene>
<evidence type="ECO:0000313" key="6">
    <source>
        <dbReference type="Proteomes" id="UP000297982"/>
    </source>
</evidence>
<dbReference type="EMBL" id="SRJC01000001">
    <property type="protein sequence ID" value="TGB03940.1"/>
    <property type="molecule type" value="Genomic_DNA"/>
</dbReference>
<dbReference type="InterPro" id="IPR008920">
    <property type="entry name" value="TF_FadR/GntR_C"/>
</dbReference>
<feature type="domain" description="HTH gntR-type" evidence="4">
    <location>
        <begin position="9"/>
        <end position="76"/>
    </location>
</feature>
<dbReference type="Pfam" id="PF07729">
    <property type="entry name" value="FCD"/>
    <property type="match status" value="1"/>
</dbReference>
<keyword evidence="3" id="KW-0804">Transcription</keyword>
<dbReference type="InterPro" id="IPR000524">
    <property type="entry name" value="Tscrpt_reg_HTH_GntR"/>
</dbReference>
<sequence length="235" mass="27940">MPTPVKDRPSMTETVYQKLKRTILLREVAPGTQLVEQTIGKDMKVSRTPIRNAMNKLKEEGLVQIIPNRGAFVVEPTTEEIKQAFHMRRQLERMTVEMVCYTLPEEEIEKLESWIEHEKETYNTRDILTYIEVNKQFHMTLAYQTNHPFLIEFTERMLDQINVYLMLYDVFYDENLDEKKRFKEHEWIVEGLRNRDLARLQQLVDQHMEESLTYMGIDLSLPSIPSTLKDDQKSL</sequence>
<dbReference type="SUPFAM" id="SSF46785">
    <property type="entry name" value="Winged helix' DNA-binding domain"/>
    <property type="match status" value="1"/>
</dbReference>
<dbReference type="STRING" id="192814.GCA_900166575_00862"/>
<name>A0A4Z0H1E2_9BACI</name>
<dbReference type="InterPro" id="IPR011711">
    <property type="entry name" value="GntR_C"/>
</dbReference>
<dbReference type="PANTHER" id="PTHR43537">
    <property type="entry name" value="TRANSCRIPTIONAL REGULATOR, GNTR FAMILY"/>
    <property type="match status" value="1"/>
</dbReference>
<evidence type="ECO:0000313" key="5">
    <source>
        <dbReference type="EMBL" id="TGB03940.1"/>
    </source>
</evidence>
<evidence type="ECO:0000256" key="2">
    <source>
        <dbReference type="ARBA" id="ARBA00023125"/>
    </source>
</evidence>
<reference evidence="5 6" key="1">
    <citation type="journal article" date="2003" name="Int. J. Syst. Evol. Microbiol.">
        <title>Halobacillus salinus sp. nov., isolated from a salt lake on the coast of the East Sea in Korea.</title>
        <authorList>
            <person name="Yoon J.H."/>
            <person name="Kang K.H."/>
            <person name="Park Y.H."/>
        </authorList>
    </citation>
    <scope>NUCLEOTIDE SEQUENCE [LARGE SCALE GENOMIC DNA]</scope>
    <source>
        <strain evidence="5 6">HSL-3</strain>
    </source>
</reference>
<keyword evidence="2" id="KW-0238">DNA-binding</keyword>
<dbReference type="Proteomes" id="UP000297982">
    <property type="component" value="Unassembled WGS sequence"/>
</dbReference>
<dbReference type="SUPFAM" id="SSF48008">
    <property type="entry name" value="GntR ligand-binding domain-like"/>
    <property type="match status" value="1"/>
</dbReference>
<evidence type="ECO:0000256" key="3">
    <source>
        <dbReference type="ARBA" id="ARBA00023163"/>
    </source>
</evidence>
<protein>
    <submittedName>
        <fullName evidence="5">GntR family transcriptional regulator</fullName>
    </submittedName>
</protein>
<dbReference type="RefSeq" id="WP_079479297.1">
    <property type="nucleotide sequence ID" value="NZ_FVYZ01000004.1"/>
</dbReference>
<evidence type="ECO:0000259" key="4">
    <source>
        <dbReference type="PROSITE" id="PS50949"/>
    </source>
</evidence>
<dbReference type="Pfam" id="PF00392">
    <property type="entry name" value="GntR"/>
    <property type="match status" value="1"/>
</dbReference>
<keyword evidence="1" id="KW-0805">Transcription regulation</keyword>
<dbReference type="GO" id="GO:0003700">
    <property type="term" value="F:DNA-binding transcription factor activity"/>
    <property type="evidence" value="ECO:0007669"/>
    <property type="project" value="InterPro"/>
</dbReference>
<dbReference type="PROSITE" id="PS50949">
    <property type="entry name" value="HTH_GNTR"/>
    <property type="match status" value="1"/>
</dbReference>
<dbReference type="CDD" id="cd07377">
    <property type="entry name" value="WHTH_GntR"/>
    <property type="match status" value="1"/>
</dbReference>
<dbReference type="InterPro" id="IPR036390">
    <property type="entry name" value="WH_DNA-bd_sf"/>
</dbReference>
<dbReference type="GO" id="GO:0003677">
    <property type="term" value="F:DNA binding"/>
    <property type="evidence" value="ECO:0007669"/>
    <property type="project" value="UniProtKB-KW"/>
</dbReference>
<comment type="caution">
    <text evidence="5">The sequence shown here is derived from an EMBL/GenBank/DDBJ whole genome shotgun (WGS) entry which is preliminary data.</text>
</comment>
<dbReference type="Gene3D" id="1.10.10.10">
    <property type="entry name" value="Winged helix-like DNA-binding domain superfamily/Winged helix DNA-binding domain"/>
    <property type="match status" value="1"/>
</dbReference>
<dbReference type="SMART" id="SM00345">
    <property type="entry name" value="HTH_GNTR"/>
    <property type="match status" value="1"/>
</dbReference>
<organism evidence="5 6">
    <name type="scientific">Halobacillus salinus</name>
    <dbReference type="NCBI Taxonomy" id="192814"/>
    <lineage>
        <taxon>Bacteria</taxon>
        <taxon>Bacillati</taxon>
        <taxon>Bacillota</taxon>
        <taxon>Bacilli</taxon>
        <taxon>Bacillales</taxon>
        <taxon>Bacillaceae</taxon>
        <taxon>Halobacillus</taxon>
    </lineage>
</organism>